<organism evidence="2 3">
    <name type="scientific">Ophiobolus disseminans</name>
    <dbReference type="NCBI Taxonomy" id="1469910"/>
    <lineage>
        <taxon>Eukaryota</taxon>
        <taxon>Fungi</taxon>
        <taxon>Dikarya</taxon>
        <taxon>Ascomycota</taxon>
        <taxon>Pezizomycotina</taxon>
        <taxon>Dothideomycetes</taxon>
        <taxon>Pleosporomycetidae</taxon>
        <taxon>Pleosporales</taxon>
        <taxon>Pleosporineae</taxon>
        <taxon>Phaeosphaeriaceae</taxon>
        <taxon>Ophiobolus</taxon>
    </lineage>
</organism>
<proteinExistence type="predicted"/>
<evidence type="ECO:0000313" key="3">
    <source>
        <dbReference type="Proteomes" id="UP000799424"/>
    </source>
</evidence>
<evidence type="ECO:0000313" key="2">
    <source>
        <dbReference type="EMBL" id="KAF2833277.1"/>
    </source>
</evidence>
<keyword evidence="3" id="KW-1185">Reference proteome</keyword>
<reference evidence="2" key="1">
    <citation type="journal article" date="2020" name="Stud. Mycol.">
        <title>101 Dothideomycetes genomes: a test case for predicting lifestyles and emergence of pathogens.</title>
        <authorList>
            <person name="Haridas S."/>
            <person name="Albert R."/>
            <person name="Binder M."/>
            <person name="Bloem J."/>
            <person name="Labutti K."/>
            <person name="Salamov A."/>
            <person name="Andreopoulos B."/>
            <person name="Baker S."/>
            <person name="Barry K."/>
            <person name="Bills G."/>
            <person name="Bluhm B."/>
            <person name="Cannon C."/>
            <person name="Castanera R."/>
            <person name="Culley D."/>
            <person name="Daum C."/>
            <person name="Ezra D."/>
            <person name="Gonzalez J."/>
            <person name="Henrissat B."/>
            <person name="Kuo A."/>
            <person name="Liang C."/>
            <person name="Lipzen A."/>
            <person name="Lutzoni F."/>
            <person name="Magnuson J."/>
            <person name="Mondo S."/>
            <person name="Nolan M."/>
            <person name="Ohm R."/>
            <person name="Pangilinan J."/>
            <person name="Park H.-J."/>
            <person name="Ramirez L."/>
            <person name="Alfaro M."/>
            <person name="Sun H."/>
            <person name="Tritt A."/>
            <person name="Yoshinaga Y."/>
            <person name="Zwiers L.-H."/>
            <person name="Turgeon B."/>
            <person name="Goodwin S."/>
            <person name="Spatafora J."/>
            <person name="Crous P."/>
            <person name="Grigoriev I."/>
        </authorList>
    </citation>
    <scope>NUCLEOTIDE SEQUENCE</scope>
    <source>
        <strain evidence="2">CBS 113818</strain>
    </source>
</reference>
<protein>
    <submittedName>
        <fullName evidence="2">Uncharacterized protein</fullName>
    </submittedName>
</protein>
<gene>
    <name evidence="2" type="ORF">CC86DRAFT_399909</name>
</gene>
<sequence length="173" mass="19609">MSNREETAMQATSACNSEAENSSLATPPITPAKGKLTTDARTEEVVAELPKEEELLYIKLKPEYTEGLTWSNDPRDLDLQGIFSQDKPNLSSGFNVEGLRPILKEEDGEDPWILRDAQGSCYLWDMWDGHLLKVTDNWTTGPELKDIEDVMKNILANLSWVEEEAVRVFRTYD</sequence>
<accession>A0A6A7AKM0</accession>
<evidence type="ECO:0000256" key="1">
    <source>
        <dbReference type="SAM" id="MobiDB-lite"/>
    </source>
</evidence>
<dbReference type="OrthoDB" id="5055014at2759"/>
<dbReference type="AlphaFoldDB" id="A0A6A7AKM0"/>
<feature type="region of interest" description="Disordered" evidence="1">
    <location>
        <begin position="1"/>
        <end position="41"/>
    </location>
</feature>
<name>A0A6A7AKM0_9PLEO</name>
<dbReference type="EMBL" id="MU006216">
    <property type="protein sequence ID" value="KAF2833277.1"/>
    <property type="molecule type" value="Genomic_DNA"/>
</dbReference>
<dbReference type="Proteomes" id="UP000799424">
    <property type="component" value="Unassembled WGS sequence"/>
</dbReference>
<feature type="compositionally biased region" description="Polar residues" evidence="1">
    <location>
        <begin position="8"/>
        <end position="25"/>
    </location>
</feature>